<evidence type="ECO:0008006" key="3">
    <source>
        <dbReference type="Google" id="ProtNLM"/>
    </source>
</evidence>
<comment type="caution">
    <text evidence="1">The sequence shown here is derived from an EMBL/GenBank/DDBJ whole genome shotgun (WGS) entry which is preliminary data.</text>
</comment>
<evidence type="ECO:0000313" key="1">
    <source>
        <dbReference type="EMBL" id="GAA3562675.1"/>
    </source>
</evidence>
<organism evidence="1 2">
    <name type="scientific">Nonomuraea rosea</name>
    <dbReference type="NCBI Taxonomy" id="638574"/>
    <lineage>
        <taxon>Bacteria</taxon>
        <taxon>Bacillati</taxon>
        <taxon>Actinomycetota</taxon>
        <taxon>Actinomycetes</taxon>
        <taxon>Streptosporangiales</taxon>
        <taxon>Streptosporangiaceae</taxon>
        <taxon>Nonomuraea</taxon>
    </lineage>
</organism>
<evidence type="ECO:0000313" key="2">
    <source>
        <dbReference type="Proteomes" id="UP001500630"/>
    </source>
</evidence>
<gene>
    <name evidence="1" type="ORF">GCM10022419_049170</name>
</gene>
<name>A0ABP6X9H0_9ACTN</name>
<accession>A0ABP6X9H0</accession>
<reference evidence="2" key="1">
    <citation type="journal article" date="2019" name="Int. J. Syst. Evol. Microbiol.">
        <title>The Global Catalogue of Microorganisms (GCM) 10K type strain sequencing project: providing services to taxonomists for standard genome sequencing and annotation.</title>
        <authorList>
            <consortium name="The Broad Institute Genomics Platform"/>
            <consortium name="The Broad Institute Genome Sequencing Center for Infectious Disease"/>
            <person name="Wu L."/>
            <person name="Ma J."/>
        </authorList>
    </citation>
    <scope>NUCLEOTIDE SEQUENCE [LARGE SCALE GENOMIC DNA]</scope>
    <source>
        <strain evidence="2">JCM 17326</strain>
    </source>
</reference>
<sequence length="108" mass="11991">MVSRDDLVLNPVWWDPGRPGAVAIGALVATDRLLTYVTHEETVFTLARADISVRWHPLRAFVEIDGAGAGFRLRFLPPHTPIRPLGVLQARRKSRALRSWLAATGNVI</sequence>
<protein>
    <recommendedName>
        <fullName evidence="3">SRPBCC family protein</fullName>
    </recommendedName>
</protein>
<keyword evidence="2" id="KW-1185">Reference proteome</keyword>
<proteinExistence type="predicted"/>
<dbReference type="EMBL" id="BAABDQ010000010">
    <property type="protein sequence ID" value="GAA3562675.1"/>
    <property type="molecule type" value="Genomic_DNA"/>
</dbReference>
<dbReference type="Proteomes" id="UP001500630">
    <property type="component" value="Unassembled WGS sequence"/>
</dbReference>